<comment type="caution">
    <text evidence="5">The sequence shown here is derived from an EMBL/GenBank/DDBJ whole genome shotgun (WGS) entry which is preliminary data.</text>
</comment>
<keyword evidence="1" id="KW-0805">Transcription regulation</keyword>
<dbReference type="Gene3D" id="1.10.10.60">
    <property type="entry name" value="Homeodomain-like"/>
    <property type="match status" value="2"/>
</dbReference>
<evidence type="ECO:0000256" key="1">
    <source>
        <dbReference type="ARBA" id="ARBA00023015"/>
    </source>
</evidence>
<dbReference type="InterPro" id="IPR020449">
    <property type="entry name" value="Tscrpt_reg_AraC-type_HTH"/>
</dbReference>
<dbReference type="PROSITE" id="PS00041">
    <property type="entry name" value="HTH_ARAC_FAMILY_1"/>
    <property type="match status" value="1"/>
</dbReference>
<evidence type="ECO:0000313" key="6">
    <source>
        <dbReference type="Proteomes" id="UP000216133"/>
    </source>
</evidence>
<dbReference type="InterPro" id="IPR009057">
    <property type="entry name" value="Homeodomain-like_sf"/>
</dbReference>
<dbReference type="Pfam" id="PF02311">
    <property type="entry name" value="AraC_binding"/>
    <property type="match status" value="1"/>
</dbReference>
<dbReference type="SUPFAM" id="SSF46689">
    <property type="entry name" value="Homeodomain-like"/>
    <property type="match status" value="2"/>
</dbReference>
<dbReference type="SMART" id="SM00342">
    <property type="entry name" value="HTH_ARAC"/>
    <property type="match status" value="1"/>
</dbReference>
<dbReference type="EMBL" id="NPBS01000102">
    <property type="protein sequence ID" value="PAF24590.1"/>
    <property type="molecule type" value="Genomic_DNA"/>
</dbReference>
<dbReference type="RefSeq" id="WP_095328062.1">
    <property type="nucleotide sequence ID" value="NZ_NPBS01000102.1"/>
</dbReference>
<dbReference type="AlphaFoldDB" id="A0A268RWJ1"/>
<protein>
    <recommendedName>
        <fullName evidence="4">HTH araC/xylS-type domain-containing protein</fullName>
    </recommendedName>
</protein>
<feature type="domain" description="HTH araC/xylS-type" evidence="4">
    <location>
        <begin position="187"/>
        <end position="285"/>
    </location>
</feature>
<name>A0A268RWJ1_SHOCL</name>
<evidence type="ECO:0000259" key="4">
    <source>
        <dbReference type="PROSITE" id="PS01124"/>
    </source>
</evidence>
<dbReference type="PANTHER" id="PTHR43280">
    <property type="entry name" value="ARAC-FAMILY TRANSCRIPTIONAL REGULATOR"/>
    <property type="match status" value="1"/>
</dbReference>
<dbReference type="GO" id="GO:0003700">
    <property type="term" value="F:DNA-binding transcription factor activity"/>
    <property type="evidence" value="ECO:0007669"/>
    <property type="project" value="InterPro"/>
</dbReference>
<dbReference type="InterPro" id="IPR003313">
    <property type="entry name" value="AraC-bd"/>
</dbReference>
<dbReference type="SUPFAM" id="SSF51215">
    <property type="entry name" value="Regulatory protein AraC"/>
    <property type="match status" value="1"/>
</dbReference>
<dbReference type="Pfam" id="PF12833">
    <property type="entry name" value="HTH_18"/>
    <property type="match status" value="1"/>
</dbReference>
<dbReference type="InterPro" id="IPR037923">
    <property type="entry name" value="HTH-like"/>
</dbReference>
<dbReference type="InterPro" id="IPR018060">
    <property type="entry name" value="HTH_AraC"/>
</dbReference>
<dbReference type="PANTHER" id="PTHR43280:SF2">
    <property type="entry name" value="HTH-TYPE TRANSCRIPTIONAL REGULATOR EXSA"/>
    <property type="match status" value="1"/>
</dbReference>
<organism evidence="5 6">
    <name type="scientific">Shouchella clausii</name>
    <name type="common">Alkalihalobacillus clausii</name>
    <dbReference type="NCBI Taxonomy" id="79880"/>
    <lineage>
        <taxon>Bacteria</taxon>
        <taxon>Bacillati</taxon>
        <taxon>Bacillota</taxon>
        <taxon>Bacilli</taxon>
        <taxon>Bacillales</taxon>
        <taxon>Bacillaceae</taxon>
        <taxon>Shouchella</taxon>
    </lineage>
</organism>
<gene>
    <name evidence="5" type="ORF">CHH61_17895</name>
</gene>
<evidence type="ECO:0000313" key="5">
    <source>
        <dbReference type="EMBL" id="PAF24590.1"/>
    </source>
</evidence>
<keyword evidence="3" id="KW-0804">Transcription</keyword>
<accession>A0A268RWJ1</accession>
<dbReference type="InterPro" id="IPR018062">
    <property type="entry name" value="HTH_AraC-typ_CS"/>
</dbReference>
<keyword evidence="2" id="KW-0238">DNA-binding</keyword>
<evidence type="ECO:0000256" key="2">
    <source>
        <dbReference type="ARBA" id="ARBA00023125"/>
    </source>
</evidence>
<evidence type="ECO:0000256" key="3">
    <source>
        <dbReference type="ARBA" id="ARBA00023163"/>
    </source>
</evidence>
<dbReference type="Gene3D" id="2.60.120.10">
    <property type="entry name" value="Jelly Rolls"/>
    <property type="match status" value="1"/>
</dbReference>
<dbReference type="PROSITE" id="PS01124">
    <property type="entry name" value="HTH_ARAC_FAMILY_2"/>
    <property type="match status" value="1"/>
</dbReference>
<reference evidence="5 6" key="1">
    <citation type="submission" date="2017-07" db="EMBL/GenBank/DDBJ databases">
        <title>Isolation and whole genome analysis of endospore-forming bacteria from heroin.</title>
        <authorList>
            <person name="Kalinowski J."/>
            <person name="Ahrens B."/>
            <person name="Al-Dilaimi A."/>
            <person name="Winkler A."/>
            <person name="Wibberg D."/>
            <person name="Schleenbecker U."/>
            <person name="Ruckert C."/>
            <person name="Wolfel R."/>
            <person name="Grass G."/>
        </authorList>
    </citation>
    <scope>NUCLEOTIDE SEQUENCE [LARGE SCALE GENOMIC DNA]</scope>
    <source>
        <strain evidence="5 6">7523-2</strain>
    </source>
</reference>
<dbReference type="InterPro" id="IPR014710">
    <property type="entry name" value="RmlC-like_jellyroll"/>
</dbReference>
<dbReference type="PRINTS" id="PR00032">
    <property type="entry name" value="HTHARAC"/>
</dbReference>
<sequence>MTKKPLFQQSPQSSEALDWHHKKLFYPTDYNGYYHWHQGCELLIVFDGAGSVVVNQQMSPIKKGMLFFFQPFQLHHVAPASAATYERATLHFDPLHAEKRLTAYPAMVQFFRQLKNDYNQDPFIDFSEDYFYIRSLCDMHDKMAEAASINERAEREELLLIQLLSYMQHQLKGRPPTKELRKIHYAERIMGWIEDHLMEPFDLSLLGQDLYLSKSYVSKVFRRETGSSITDYLTARRMKEACHLLQTTSLPIDEISQRIGLTNVSYFIQMFKRKTNATPHQYRLSMNTDNNHV</sequence>
<dbReference type="GO" id="GO:0043565">
    <property type="term" value="F:sequence-specific DNA binding"/>
    <property type="evidence" value="ECO:0007669"/>
    <property type="project" value="InterPro"/>
</dbReference>
<proteinExistence type="predicted"/>
<dbReference type="Proteomes" id="UP000216133">
    <property type="component" value="Unassembled WGS sequence"/>
</dbReference>